<dbReference type="RefSeq" id="WP_244820369.1">
    <property type="nucleotide sequence ID" value="NZ_CP112998.1"/>
</dbReference>
<dbReference type="GO" id="GO:0016020">
    <property type="term" value="C:membrane"/>
    <property type="evidence" value="ECO:0007669"/>
    <property type="project" value="TreeGrafter"/>
</dbReference>
<dbReference type="PANTHER" id="PTHR43798:SF33">
    <property type="entry name" value="HYDROLASE, PUTATIVE (AFU_ORTHOLOGUE AFUA_2G14860)-RELATED"/>
    <property type="match status" value="1"/>
</dbReference>
<dbReference type="Proteomes" id="UP001164653">
    <property type="component" value="Chromosome"/>
</dbReference>
<dbReference type="GO" id="GO:0016787">
    <property type="term" value="F:hydrolase activity"/>
    <property type="evidence" value="ECO:0007669"/>
    <property type="project" value="UniProtKB-KW"/>
</dbReference>
<dbReference type="InterPro" id="IPR029058">
    <property type="entry name" value="AB_hydrolase_fold"/>
</dbReference>
<keyword evidence="2" id="KW-0378">Hydrolase</keyword>
<dbReference type="InterPro" id="IPR000073">
    <property type="entry name" value="AB_hydrolase_1"/>
</dbReference>
<evidence type="ECO:0000259" key="1">
    <source>
        <dbReference type="Pfam" id="PF12697"/>
    </source>
</evidence>
<dbReference type="EMBL" id="CP112998">
    <property type="protein sequence ID" value="WAC15002.1"/>
    <property type="molecule type" value="Genomic_DNA"/>
</dbReference>
<name>A0A9E8SS69_9BACT</name>
<dbReference type="KEGG" id="dpf:ON006_13755"/>
<dbReference type="SUPFAM" id="SSF53474">
    <property type="entry name" value="alpha/beta-Hydrolases"/>
    <property type="match status" value="1"/>
</dbReference>
<dbReference type="Gene3D" id="3.40.50.1820">
    <property type="entry name" value="alpha/beta hydrolase"/>
    <property type="match status" value="1"/>
</dbReference>
<dbReference type="Pfam" id="PF12697">
    <property type="entry name" value="Abhydrolase_6"/>
    <property type="match status" value="1"/>
</dbReference>
<reference evidence="2" key="1">
    <citation type="submission" date="2022-11" db="EMBL/GenBank/DDBJ databases">
        <title>Dyadobacter pollutisoli sp. nov., isolated from plastic dumped soil.</title>
        <authorList>
            <person name="Kim J.M."/>
            <person name="Kim K.R."/>
            <person name="Lee J.K."/>
            <person name="Hao L."/>
            <person name="Jeon C.O."/>
        </authorList>
    </citation>
    <scope>NUCLEOTIDE SEQUENCE</scope>
    <source>
        <strain evidence="2">U1</strain>
    </source>
</reference>
<dbReference type="PANTHER" id="PTHR43798">
    <property type="entry name" value="MONOACYLGLYCEROL LIPASE"/>
    <property type="match status" value="1"/>
</dbReference>
<sequence length="268" mass="29480">MPFRKTDQEISEYFQGSPVKPSFHSIKVDSNRIIHYAAIGADSLPLVVFVHGSPGSWTAFIDFFKDSTLYNHAHLISVDRLGFGKSGLGQVESSMHKQAQAIVAIIKATGAGPKAILVGHSLGGPVIARVAMDSPGQVRGLIMVAGSIDPDLEKKEWFRPIIGAFPIRYLIPVDLDVSNREIRPLKDELTQMLPLWKSIRIPVTVIQGEVDDLVPPGNAAFAKQMLVNAPVSVRMIPEMNHFIPWRRPDLIRSAILGQLRQPDATGLR</sequence>
<accession>A0A9E8SS69</accession>
<dbReference type="InterPro" id="IPR050266">
    <property type="entry name" value="AB_hydrolase_sf"/>
</dbReference>
<organism evidence="2 3">
    <name type="scientific">Dyadobacter pollutisoli</name>
    <dbReference type="NCBI Taxonomy" id="2910158"/>
    <lineage>
        <taxon>Bacteria</taxon>
        <taxon>Pseudomonadati</taxon>
        <taxon>Bacteroidota</taxon>
        <taxon>Cytophagia</taxon>
        <taxon>Cytophagales</taxon>
        <taxon>Spirosomataceae</taxon>
        <taxon>Dyadobacter</taxon>
    </lineage>
</organism>
<feature type="domain" description="AB hydrolase-1" evidence="1">
    <location>
        <begin position="47"/>
        <end position="251"/>
    </location>
</feature>
<keyword evidence="3" id="KW-1185">Reference proteome</keyword>
<gene>
    <name evidence="2" type="ORF">ON006_13755</name>
</gene>
<evidence type="ECO:0000313" key="3">
    <source>
        <dbReference type="Proteomes" id="UP001164653"/>
    </source>
</evidence>
<dbReference type="PRINTS" id="PR00111">
    <property type="entry name" value="ABHYDROLASE"/>
</dbReference>
<protein>
    <submittedName>
        <fullName evidence="2">Alpha/beta hydrolase</fullName>
    </submittedName>
</protein>
<evidence type="ECO:0000313" key="2">
    <source>
        <dbReference type="EMBL" id="WAC15002.1"/>
    </source>
</evidence>
<proteinExistence type="predicted"/>
<dbReference type="AlphaFoldDB" id="A0A9E8SS69"/>